<name>A0ABR3NNN8_9TELE</name>
<protein>
    <submittedName>
        <fullName evidence="2">Uncharacterized protein</fullName>
    </submittedName>
</protein>
<evidence type="ECO:0000313" key="3">
    <source>
        <dbReference type="Proteomes" id="UP001558613"/>
    </source>
</evidence>
<comment type="caution">
    <text evidence="2">The sequence shown here is derived from an EMBL/GenBank/DDBJ whole genome shotgun (WGS) entry which is preliminary data.</text>
</comment>
<proteinExistence type="predicted"/>
<feature type="region of interest" description="Disordered" evidence="1">
    <location>
        <begin position="1"/>
        <end position="20"/>
    </location>
</feature>
<organism evidence="2 3">
    <name type="scientific">Cirrhinus molitorella</name>
    <name type="common">mud carp</name>
    <dbReference type="NCBI Taxonomy" id="172907"/>
    <lineage>
        <taxon>Eukaryota</taxon>
        <taxon>Metazoa</taxon>
        <taxon>Chordata</taxon>
        <taxon>Craniata</taxon>
        <taxon>Vertebrata</taxon>
        <taxon>Euteleostomi</taxon>
        <taxon>Actinopterygii</taxon>
        <taxon>Neopterygii</taxon>
        <taxon>Teleostei</taxon>
        <taxon>Ostariophysi</taxon>
        <taxon>Cypriniformes</taxon>
        <taxon>Cyprinidae</taxon>
        <taxon>Labeoninae</taxon>
        <taxon>Labeonini</taxon>
        <taxon>Cirrhinus</taxon>
    </lineage>
</organism>
<gene>
    <name evidence="2" type="ORF">QQF64_025202</name>
</gene>
<reference evidence="2 3" key="1">
    <citation type="submission" date="2023-09" db="EMBL/GenBank/DDBJ databases">
        <authorList>
            <person name="Wang M."/>
        </authorList>
    </citation>
    <scope>NUCLEOTIDE SEQUENCE [LARGE SCALE GENOMIC DNA]</scope>
    <source>
        <strain evidence="2">GT-2023</strain>
        <tissue evidence="2">Liver</tissue>
    </source>
</reference>
<evidence type="ECO:0000256" key="1">
    <source>
        <dbReference type="SAM" id="MobiDB-lite"/>
    </source>
</evidence>
<feature type="region of interest" description="Disordered" evidence="1">
    <location>
        <begin position="73"/>
        <end position="93"/>
    </location>
</feature>
<accession>A0ABR3NNN8</accession>
<feature type="compositionally biased region" description="Polar residues" evidence="1">
    <location>
        <begin position="75"/>
        <end position="84"/>
    </location>
</feature>
<sequence>MLSTCKSEQRKEREKEEEEVAQTVDLVLVKELQICGNSTLTASQTLVNKVSQWWCHWWTKKKIMLMDWRRPDRTGLNTCEQQSVQKKKRKHNP</sequence>
<dbReference type="Proteomes" id="UP001558613">
    <property type="component" value="Unassembled WGS sequence"/>
</dbReference>
<keyword evidence="3" id="KW-1185">Reference proteome</keyword>
<evidence type="ECO:0000313" key="2">
    <source>
        <dbReference type="EMBL" id="KAL1278529.1"/>
    </source>
</evidence>
<dbReference type="EMBL" id="JAYMGO010000003">
    <property type="protein sequence ID" value="KAL1278529.1"/>
    <property type="molecule type" value="Genomic_DNA"/>
</dbReference>